<evidence type="ECO:0000313" key="2">
    <source>
        <dbReference type="EMBL" id="QNP43132.1"/>
    </source>
</evidence>
<dbReference type="PANTHER" id="PTHR32385">
    <property type="entry name" value="MANNOSYL PHOSPHORYLINOSITOL CERAMIDE SYNTHASE"/>
    <property type="match status" value="1"/>
</dbReference>
<dbReference type="RefSeq" id="WP_187714562.1">
    <property type="nucleotide sequence ID" value="NZ_CP060780.1"/>
</dbReference>
<proteinExistence type="predicted"/>
<dbReference type="Gene3D" id="3.90.550.20">
    <property type="match status" value="1"/>
</dbReference>
<dbReference type="EMBL" id="CP060780">
    <property type="protein sequence ID" value="QNP43132.1"/>
    <property type="molecule type" value="Genomic_DNA"/>
</dbReference>
<keyword evidence="3" id="KW-1185">Reference proteome</keyword>
<evidence type="ECO:0000256" key="1">
    <source>
        <dbReference type="ARBA" id="ARBA00022679"/>
    </source>
</evidence>
<dbReference type="Proteomes" id="UP000516134">
    <property type="component" value="Chromosome"/>
</dbReference>
<dbReference type="Pfam" id="PF04488">
    <property type="entry name" value="Gly_transf_sug"/>
    <property type="match status" value="1"/>
</dbReference>
<dbReference type="InterPro" id="IPR029044">
    <property type="entry name" value="Nucleotide-diphossugar_trans"/>
</dbReference>
<keyword evidence="1" id="KW-0808">Transferase</keyword>
<gene>
    <name evidence="2" type="ORF">H9L15_14465</name>
</gene>
<name>A0ABX6SZX0_9SPHN</name>
<dbReference type="SUPFAM" id="SSF53448">
    <property type="entry name" value="Nucleotide-diphospho-sugar transferases"/>
    <property type="match status" value="1"/>
</dbReference>
<reference evidence="2 3" key="1">
    <citation type="submission" date="2020-08" db="EMBL/GenBank/DDBJ databases">
        <title>Genome sequence of Sphingomonas daechungensis KACC 18115T.</title>
        <authorList>
            <person name="Hyun D.-W."/>
            <person name="Bae J.-W."/>
        </authorList>
    </citation>
    <scope>NUCLEOTIDE SEQUENCE [LARGE SCALE GENOMIC DNA]</scope>
    <source>
        <strain evidence="2 3">KACC 18115</strain>
    </source>
</reference>
<sequence length="160" mass="17970">MSRKKSSGSGDATLSGVETAIPKKIHQIYFGDDLSERLKANARELRDLNPSWEYALYDAHTGEDYIRTHYGADVLQAYHHLDPRYYAARADLLRYLIVYREGGVYLDIKSRFDGPIDKFIRATKDLSCPSGATERARSTRALGSTVTSHSCPAASFRTFT</sequence>
<accession>A0ABX6SZX0</accession>
<dbReference type="PANTHER" id="PTHR32385:SF15">
    <property type="entry name" value="INOSITOL PHOSPHOCERAMIDE MANNOSYLTRANSFERASE 1"/>
    <property type="match status" value="1"/>
</dbReference>
<evidence type="ECO:0000313" key="3">
    <source>
        <dbReference type="Proteomes" id="UP000516134"/>
    </source>
</evidence>
<protein>
    <submittedName>
        <fullName evidence="2">Uncharacterized protein</fullName>
    </submittedName>
</protein>
<organism evidence="2 3">
    <name type="scientific">Sphingomonas daechungensis</name>
    <dbReference type="NCBI Taxonomy" id="1176646"/>
    <lineage>
        <taxon>Bacteria</taxon>
        <taxon>Pseudomonadati</taxon>
        <taxon>Pseudomonadota</taxon>
        <taxon>Alphaproteobacteria</taxon>
        <taxon>Sphingomonadales</taxon>
        <taxon>Sphingomonadaceae</taxon>
        <taxon>Sphingomonas</taxon>
    </lineage>
</organism>
<dbReference type="InterPro" id="IPR007577">
    <property type="entry name" value="GlycoTrfase_DXD_sugar-bd_CS"/>
</dbReference>
<dbReference type="InterPro" id="IPR051706">
    <property type="entry name" value="Glycosyltransferase_domain"/>
</dbReference>